<reference evidence="2 3" key="1">
    <citation type="journal article" date="2018" name="Nat. Ecol. Evol.">
        <title>Pezizomycetes genomes reveal the molecular basis of ectomycorrhizal truffle lifestyle.</title>
        <authorList>
            <person name="Murat C."/>
            <person name="Payen T."/>
            <person name="Noel B."/>
            <person name="Kuo A."/>
            <person name="Morin E."/>
            <person name="Chen J."/>
            <person name="Kohler A."/>
            <person name="Krizsan K."/>
            <person name="Balestrini R."/>
            <person name="Da Silva C."/>
            <person name="Montanini B."/>
            <person name="Hainaut M."/>
            <person name="Levati E."/>
            <person name="Barry K.W."/>
            <person name="Belfiori B."/>
            <person name="Cichocki N."/>
            <person name="Clum A."/>
            <person name="Dockter R.B."/>
            <person name="Fauchery L."/>
            <person name="Guy J."/>
            <person name="Iotti M."/>
            <person name="Le Tacon F."/>
            <person name="Lindquist E.A."/>
            <person name="Lipzen A."/>
            <person name="Malagnac F."/>
            <person name="Mello A."/>
            <person name="Molinier V."/>
            <person name="Miyauchi S."/>
            <person name="Poulain J."/>
            <person name="Riccioni C."/>
            <person name="Rubini A."/>
            <person name="Sitrit Y."/>
            <person name="Splivallo R."/>
            <person name="Traeger S."/>
            <person name="Wang M."/>
            <person name="Zifcakova L."/>
            <person name="Wipf D."/>
            <person name="Zambonelli A."/>
            <person name="Paolocci F."/>
            <person name="Nowrousian M."/>
            <person name="Ottonello S."/>
            <person name="Baldrian P."/>
            <person name="Spatafora J.W."/>
            <person name="Henrissat B."/>
            <person name="Nagy L.G."/>
            <person name="Aury J.M."/>
            <person name="Wincker P."/>
            <person name="Grigoriev I.V."/>
            <person name="Bonfante P."/>
            <person name="Martin F.M."/>
        </authorList>
    </citation>
    <scope>NUCLEOTIDE SEQUENCE [LARGE SCALE GENOMIC DNA]</scope>
    <source>
        <strain evidence="2 3">RN42</strain>
    </source>
</reference>
<sequence>MSTNGTYANNGNNIPTGFKPKQLGNLHHQHVARDEEIMEADRRNFTKFVAQGCSRRYGREKGPSFRSIYTPTAGKVPAVVGGFVMPRSAADIEALNEEELAFSLRAAGLCSHYPANGTPFSRYQMVVMLCFVAGVDPSDGFLENAPANPPASTLPKITKKEAVSANFPMHI</sequence>
<feature type="region of interest" description="Disordered" evidence="1">
    <location>
        <begin position="1"/>
        <end position="22"/>
    </location>
</feature>
<proteinExistence type="predicted"/>
<name>A0A3N4HP67_ASCIM</name>
<evidence type="ECO:0000313" key="2">
    <source>
        <dbReference type="EMBL" id="RPA73841.1"/>
    </source>
</evidence>
<gene>
    <name evidence="2" type="ORF">BJ508DRAFT_313420</name>
</gene>
<dbReference type="EMBL" id="ML119809">
    <property type="protein sequence ID" value="RPA73841.1"/>
    <property type="molecule type" value="Genomic_DNA"/>
</dbReference>
<evidence type="ECO:0000313" key="3">
    <source>
        <dbReference type="Proteomes" id="UP000275078"/>
    </source>
</evidence>
<keyword evidence="3" id="KW-1185">Reference proteome</keyword>
<accession>A0A3N4HP67</accession>
<dbReference type="Proteomes" id="UP000275078">
    <property type="component" value="Unassembled WGS sequence"/>
</dbReference>
<organism evidence="2 3">
    <name type="scientific">Ascobolus immersus RN42</name>
    <dbReference type="NCBI Taxonomy" id="1160509"/>
    <lineage>
        <taxon>Eukaryota</taxon>
        <taxon>Fungi</taxon>
        <taxon>Dikarya</taxon>
        <taxon>Ascomycota</taxon>
        <taxon>Pezizomycotina</taxon>
        <taxon>Pezizomycetes</taxon>
        <taxon>Pezizales</taxon>
        <taxon>Ascobolaceae</taxon>
        <taxon>Ascobolus</taxon>
    </lineage>
</organism>
<protein>
    <submittedName>
        <fullName evidence="2">Uncharacterized protein</fullName>
    </submittedName>
</protein>
<dbReference type="AlphaFoldDB" id="A0A3N4HP67"/>
<evidence type="ECO:0000256" key="1">
    <source>
        <dbReference type="SAM" id="MobiDB-lite"/>
    </source>
</evidence>
<feature type="compositionally biased region" description="Polar residues" evidence="1">
    <location>
        <begin position="1"/>
        <end position="15"/>
    </location>
</feature>